<feature type="region of interest" description="Disordered" evidence="1">
    <location>
        <begin position="13"/>
        <end position="37"/>
    </location>
</feature>
<reference evidence="2 3" key="1">
    <citation type="journal article" date="2023" name="Sci. Data">
        <title>Genome assembly of the Korean intertidal mud-creeper Batillaria attramentaria.</title>
        <authorList>
            <person name="Patra A.K."/>
            <person name="Ho P.T."/>
            <person name="Jun S."/>
            <person name="Lee S.J."/>
            <person name="Kim Y."/>
            <person name="Won Y.J."/>
        </authorList>
    </citation>
    <scope>NUCLEOTIDE SEQUENCE [LARGE SCALE GENOMIC DNA]</scope>
    <source>
        <strain evidence="2">Wonlab-2016</strain>
    </source>
</reference>
<protein>
    <submittedName>
        <fullName evidence="2">Uncharacterized protein</fullName>
    </submittedName>
</protein>
<dbReference type="EMBL" id="JACVVK020000153">
    <property type="protein sequence ID" value="KAK7488203.1"/>
    <property type="molecule type" value="Genomic_DNA"/>
</dbReference>
<sequence length="93" mass="10809">MWNNGRGYFPFYSTNDQESNDRHAVHNAAQTTTKTDERASRMMGGFGGYSPQWWSNYYNYWPGVEQLEQLQLDVEQTMEAFLTTATTIPKEIT</sequence>
<evidence type="ECO:0000256" key="1">
    <source>
        <dbReference type="SAM" id="MobiDB-lite"/>
    </source>
</evidence>
<evidence type="ECO:0000313" key="2">
    <source>
        <dbReference type="EMBL" id="KAK7488203.1"/>
    </source>
</evidence>
<organism evidence="2 3">
    <name type="scientific">Batillaria attramentaria</name>
    <dbReference type="NCBI Taxonomy" id="370345"/>
    <lineage>
        <taxon>Eukaryota</taxon>
        <taxon>Metazoa</taxon>
        <taxon>Spiralia</taxon>
        <taxon>Lophotrochozoa</taxon>
        <taxon>Mollusca</taxon>
        <taxon>Gastropoda</taxon>
        <taxon>Caenogastropoda</taxon>
        <taxon>Sorbeoconcha</taxon>
        <taxon>Cerithioidea</taxon>
        <taxon>Batillariidae</taxon>
        <taxon>Batillaria</taxon>
    </lineage>
</organism>
<comment type="caution">
    <text evidence="2">The sequence shown here is derived from an EMBL/GenBank/DDBJ whole genome shotgun (WGS) entry which is preliminary data.</text>
</comment>
<accession>A0ABD0KMS9</accession>
<name>A0ABD0KMS9_9CAEN</name>
<proteinExistence type="predicted"/>
<evidence type="ECO:0000313" key="3">
    <source>
        <dbReference type="Proteomes" id="UP001519460"/>
    </source>
</evidence>
<dbReference type="Proteomes" id="UP001519460">
    <property type="component" value="Unassembled WGS sequence"/>
</dbReference>
<gene>
    <name evidence="2" type="ORF">BaRGS_00020510</name>
</gene>
<keyword evidence="3" id="KW-1185">Reference proteome</keyword>
<dbReference type="AlphaFoldDB" id="A0ABD0KMS9"/>